<gene>
    <name evidence="3" type="ORF">QCA50_018326</name>
</gene>
<evidence type="ECO:0000313" key="4">
    <source>
        <dbReference type="Proteomes" id="UP001385951"/>
    </source>
</evidence>
<accession>A0AAW0FKM5</accession>
<evidence type="ECO:0000256" key="1">
    <source>
        <dbReference type="SAM" id="MobiDB-lite"/>
    </source>
</evidence>
<dbReference type="Pfam" id="PF03732">
    <property type="entry name" value="Retrotrans_gag"/>
    <property type="match status" value="1"/>
</dbReference>
<dbReference type="EMBL" id="JASBNA010000068">
    <property type="protein sequence ID" value="KAK7678744.1"/>
    <property type="molecule type" value="Genomic_DNA"/>
</dbReference>
<dbReference type="Proteomes" id="UP001385951">
    <property type="component" value="Unassembled WGS sequence"/>
</dbReference>
<keyword evidence="4" id="KW-1185">Reference proteome</keyword>
<feature type="domain" description="Retrotransposon gag" evidence="2">
    <location>
        <begin position="322"/>
        <end position="399"/>
    </location>
</feature>
<feature type="region of interest" description="Disordered" evidence="1">
    <location>
        <begin position="1"/>
        <end position="176"/>
    </location>
</feature>
<sequence length="454" mass="51150">MIRRIADNTPKGKDLPPAPTASTESRTPMTKPPNGNRATPNPQSIKRTTPHATDQNSHCPRSSNANQTSQTQPRTKEGPKQPSLLSLPPPWTSCQGLPQTGHPRRIQQPTRTHCSDRNDHSPSKPGSELYPRIHPLPSQRYRFRTKPKTVRISHHRTTRRSHISRQDSSSTRGGARGQICIGKMQNNHESEHSQLPPPSIMPSTTVFPTANDHIAAFTRPCSEMNTPTTSDLDLTPFKGPKDRQTARQALEEVEDIIADHGPRFSGEPIQWKEIVDHCQQQFKLDPAQFHDDICKTTYLLSICNSGPIGSWTTAYFNEGIHQIDTTGRTVENVFNWDRVLKAFDDYFRPRARPTAMAKLQNLRQTDTVRRYILKFQSLRVLSGITRGTHITYLFLAGLKDDVRLKVLETDASDLNSLPKLYAAAQKAEKALALLTDDAAQQRELAYRVHYQTSV</sequence>
<feature type="compositionally biased region" description="Polar residues" evidence="1">
    <location>
        <begin position="36"/>
        <end position="73"/>
    </location>
</feature>
<protein>
    <recommendedName>
        <fullName evidence="2">Retrotransposon gag domain-containing protein</fullName>
    </recommendedName>
</protein>
<evidence type="ECO:0000259" key="2">
    <source>
        <dbReference type="Pfam" id="PF03732"/>
    </source>
</evidence>
<dbReference type="AlphaFoldDB" id="A0AAW0FKM5"/>
<dbReference type="InterPro" id="IPR005162">
    <property type="entry name" value="Retrotrans_gag_dom"/>
</dbReference>
<comment type="caution">
    <text evidence="3">The sequence shown here is derived from an EMBL/GenBank/DDBJ whole genome shotgun (WGS) entry which is preliminary data.</text>
</comment>
<reference evidence="3 4" key="1">
    <citation type="submission" date="2022-09" db="EMBL/GenBank/DDBJ databases">
        <authorList>
            <person name="Palmer J.M."/>
        </authorList>
    </citation>
    <scope>NUCLEOTIDE SEQUENCE [LARGE SCALE GENOMIC DNA]</scope>
    <source>
        <strain evidence="3 4">DSM 7382</strain>
    </source>
</reference>
<name>A0AAW0FKM5_9APHY</name>
<organism evidence="3 4">
    <name type="scientific">Cerrena zonata</name>
    <dbReference type="NCBI Taxonomy" id="2478898"/>
    <lineage>
        <taxon>Eukaryota</taxon>
        <taxon>Fungi</taxon>
        <taxon>Dikarya</taxon>
        <taxon>Basidiomycota</taxon>
        <taxon>Agaricomycotina</taxon>
        <taxon>Agaricomycetes</taxon>
        <taxon>Polyporales</taxon>
        <taxon>Cerrenaceae</taxon>
        <taxon>Cerrena</taxon>
    </lineage>
</organism>
<feature type="compositionally biased region" description="Basic and acidic residues" evidence="1">
    <location>
        <begin position="1"/>
        <end position="14"/>
    </location>
</feature>
<feature type="compositionally biased region" description="Basic and acidic residues" evidence="1">
    <location>
        <begin position="113"/>
        <end position="122"/>
    </location>
</feature>
<evidence type="ECO:0000313" key="3">
    <source>
        <dbReference type="EMBL" id="KAK7678744.1"/>
    </source>
</evidence>
<proteinExistence type="predicted"/>
<feature type="compositionally biased region" description="Basic residues" evidence="1">
    <location>
        <begin position="141"/>
        <end position="163"/>
    </location>
</feature>